<evidence type="ECO:0000256" key="1">
    <source>
        <dbReference type="SAM" id="MobiDB-lite"/>
    </source>
</evidence>
<keyword evidence="3" id="KW-1185">Reference proteome</keyword>
<accession>A0A1H2IEA7</accession>
<dbReference type="Proteomes" id="UP000199608">
    <property type="component" value="Unassembled WGS sequence"/>
</dbReference>
<organism evidence="2 3">
    <name type="scientific">Desulfobacula phenolica</name>
    <dbReference type="NCBI Taxonomy" id="90732"/>
    <lineage>
        <taxon>Bacteria</taxon>
        <taxon>Pseudomonadati</taxon>
        <taxon>Thermodesulfobacteriota</taxon>
        <taxon>Desulfobacteria</taxon>
        <taxon>Desulfobacterales</taxon>
        <taxon>Desulfobacteraceae</taxon>
        <taxon>Desulfobacula</taxon>
    </lineage>
</organism>
<proteinExistence type="predicted"/>
<feature type="region of interest" description="Disordered" evidence="1">
    <location>
        <begin position="90"/>
        <end position="113"/>
    </location>
</feature>
<dbReference type="EMBL" id="FNLL01000008">
    <property type="protein sequence ID" value="SDU42489.1"/>
    <property type="molecule type" value="Genomic_DNA"/>
</dbReference>
<protein>
    <submittedName>
        <fullName evidence="2">Uncharacterized protein</fullName>
    </submittedName>
</protein>
<reference evidence="3" key="1">
    <citation type="submission" date="2016-10" db="EMBL/GenBank/DDBJ databases">
        <authorList>
            <person name="Varghese N."/>
            <person name="Submissions S."/>
        </authorList>
    </citation>
    <scope>NUCLEOTIDE SEQUENCE [LARGE SCALE GENOMIC DNA]</scope>
    <source>
        <strain evidence="3">DSM 3384</strain>
    </source>
</reference>
<sequence>MPRLKENKYIILFALTNKYSVLIYQTYSKHHTGNKLPFIYKRNSKKEDTEMKNMPSRDITGKCKEGECRNLVREGEEKRQKELKAYAYSGGSTKSVPWAKSRNEAPGFYGGHV</sequence>
<dbReference type="AlphaFoldDB" id="A0A1H2IEA7"/>
<evidence type="ECO:0000313" key="3">
    <source>
        <dbReference type="Proteomes" id="UP000199608"/>
    </source>
</evidence>
<gene>
    <name evidence="2" type="ORF">SAMN04487931_108124</name>
</gene>
<evidence type="ECO:0000313" key="2">
    <source>
        <dbReference type="EMBL" id="SDU42489.1"/>
    </source>
</evidence>
<name>A0A1H2IEA7_9BACT</name>